<dbReference type="GO" id="GO:0047508">
    <property type="term" value="F:(R)-2-methylmalate dehydratase activity"/>
    <property type="evidence" value="ECO:0007669"/>
    <property type="project" value="UniProtKB-EC"/>
</dbReference>
<keyword evidence="2" id="KW-1185">Reference proteome</keyword>
<dbReference type="InterPro" id="IPR015928">
    <property type="entry name" value="Aconitase/3IPM_dehydase_swvl"/>
</dbReference>
<proteinExistence type="predicted"/>
<accession>A0A7Y9IW82</accession>
<sequence>MTARLLRRGRCHVFGDDIPLDEGLIPFDMAIRRIDDPSILVPELFRQIDPAFHDRVRPGDIIVAGRNFCCGKPHLQGFIAMASLGLSVICTSMPYKAMRGAVAKGVAVMTGVDIQAFPFKTGDDVEVDYTDGTVRNVSQTVTLTGEALSATLTDIVAEGGTRGQLRTWLRDHPIMSTELPRPD</sequence>
<evidence type="ECO:0000313" key="2">
    <source>
        <dbReference type="Proteomes" id="UP000542125"/>
    </source>
</evidence>
<dbReference type="AlphaFoldDB" id="A0A7Y9IW82"/>
<dbReference type="Gene3D" id="3.20.19.10">
    <property type="entry name" value="Aconitase, domain 4"/>
    <property type="match status" value="1"/>
</dbReference>
<dbReference type="EC" id="4.2.1.35" evidence="1"/>
<dbReference type="Proteomes" id="UP000542125">
    <property type="component" value="Unassembled WGS sequence"/>
</dbReference>
<comment type="caution">
    <text evidence="1">The sequence shown here is derived from an EMBL/GenBank/DDBJ whole genome shotgun (WGS) entry which is preliminary data.</text>
</comment>
<evidence type="ECO:0000313" key="1">
    <source>
        <dbReference type="EMBL" id="NYE84201.1"/>
    </source>
</evidence>
<name>A0A7Y9IW82_9BURK</name>
<gene>
    <name evidence="1" type="ORF">FHW18_003472</name>
</gene>
<dbReference type="RefSeq" id="WP_179587918.1">
    <property type="nucleotide sequence ID" value="NZ_JACBYR010000001.1"/>
</dbReference>
<dbReference type="SUPFAM" id="SSF52016">
    <property type="entry name" value="LeuD/IlvD-like"/>
    <property type="match status" value="1"/>
</dbReference>
<dbReference type="EMBL" id="JACBYR010000001">
    <property type="protein sequence ID" value="NYE84201.1"/>
    <property type="molecule type" value="Genomic_DNA"/>
</dbReference>
<keyword evidence="1" id="KW-0456">Lyase</keyword>
<organism evidence="1 2">
    <name type="scientific">Pigmentiphaga litoralis</name>
    <dbReference type="NCBI Taxonomy" id="516702"/>
    <lineage>
        <taxon>Bacteria</taxon>
        <taxon>Pseudomonadati</taxon>
        <taxon>Pseudomonadota</taxon>
        <taxon>Betaproteobacteria</taxon>
        <taxon>Burkholderiales</taxon>
        <taxon>Alcaligenaceae</taxon>
        <taxon>Pigmentiphaga</taxon>
    </lineage>
</organism>
<reference evidence="1 2" key="1">
    <citation type="submission" date="2020-07" db="EMBL/GenBank/DDBJ databases">
        <title>Genomic Encyclopedia of Type Strains, Phase IV (KMG-V): Genome sequencing to study the core and pangenomes of soil and plant-associated prokaryotes.</title>
        <authorList>
            <person name="Whitman W."/>
        </authorList>
    </citation>
    <scope>NUCLEOTIDE SEQUENCE [LARGE SCALE GENOMIC DNA]</scope>
    <source>
        <strain evidence="1 2">SAS40</strain>
    </source>
</reference>
<dbReference type="GO" id="GO:0003861">
    <property type="term" value="F:3-isopropylmalate dehydratase activity"/>
    <property type="evidence" value="ECO:0007669"/>
    <property type="project" value="UniProtKB-EC"/>
</dbReference>
<protein>
    <submittedName>
        <fullName evidence="1">3-isopropylmalate/(R)-2-methylmalate dehydratase small subunit</fullName>
        <ecNumber evidence="1">4.2.1.33</ecNumber>
        <ecNumber evidence="1">4.2.1.35</ecNumber>
    </submittedName>
</protein>
<dbReference type="EC" id="4.2.1.33" evidence="1"/>